<dbReference type="InterPro" id="IPR000835">
    <property type="entry name" value="HTH_MarR-typ"/>
</dbReference>
<evidence type="ECO:0000259" key="1">
    <source>
        <dbReference type="PROSITE" id="PS50995"/>
    </source>
</evidence>
<comment type="caution">
    <text evidence="2">The sequence shown here is derived from an EMBL/GenBank/DDBJ whole genome shotgun (WGS) entry which is preliminary data.</text>
</comment>
<dbReference type="PROSITE" id="PS50995">
    <property type="entry name" value="HTH_MARR_2"/>
    <property type="match status" value="1"/>
</dbReference>
<dbReference type="PANTHER" id="PTHR33164">
    <property type="entry name" value="TRANSCRIPTIONAL REGULATOR, MARR FAMILY"/>
    <property type="match status" value="1"/>
</dbReference>
<dbReference type="AlphaFoldDB" id="A0A098SBT8"/>
<accession>A0A098SBT8</accession>
<dbReference type="Gene3D" id="1.10.10.10">
    <property type="entry name" value="Winged helix-like DNA-binding domain superfamily/Winged helix DNA-binding domain"/>
    <property type="match status" value="1"/>
</dbReference>
<dbReference type="InterPro" id="IPR039422">
    <property type="entry name" value="MarR/SlyA-like"/>
</dbReference>
<dbReference type="SUPFAM" id="SSF46785">
    <property type="entry name" value="Winged helix' DNA-binding domain"/>
    <property type="match status" value="1"/>
</dbReference>
<dbReference type="SMART" id="SM00347">
    <property type="entry name" value="HTH_MARR"/>
    <property type="match status" value="1"/>
</dbReference>
<dbReference type="EMBL" id="JPOS01000004">
    <property type="protein sequence ID" value="KGE89610.1"/>
    <property type="molecule type" value="Genomic_DNA"/>
</dbReference>
<dbReference type="Pfam" id="PF01047">
    <property type="entry name" value="MarR"/>
    <property type="match status" value="1"/>
</dbReference>
<gene>
    <name evidence="2" type="ORF">IX84_02240</name>
</gene>
<organism evidence="2 3">
    <name type="scientific">Phaeodactylibacter xiamenensis</name>
    <dbReference type="NCBI Taxonomy" id="1524460"/>
    <lineage>
        <taxon>Bacteria</taxon>
        <taxon>Pseudomonadati</taxon>
        <taxon>Bacteroidota</taxon>
        <taxon>Saprospiria</taxon>
        <taxon>Saprospirales</taxon>
        <taxon>Haliscomenobacteraceae</taxon>
        <taxon>Phaeodactylibacter</taxon>
    </lineage>
</organism>
<name>A0A098SBT8_9BACT</name>
<dbReference type="Proteomes" id="UP000029736">
    <property type="component" value="Unassembled WGS sequence"/>
</dbReference>
<dbReference type="STRING" id="1524460.IX84_02240"/>
<sequence>MPGFTLERTAKRMKQFFQQTLAAAGTEITIDQWVVLQTLNQQNGLSQLDIARATFKDPPTITRIIDLLCQKGLTERITDPDDRRRFRIQLTDGGYQKIDEVLPIIHRARGKAWAKLDNGQIDQLMGMLNTVFNNLSSEDTK</sequence>
<feature type="domain" description="HTH marR-type" evidence="1">
    <location>
        <begin position="1"/>
        <end position="133"/>
    </location>
</feature>
<reference evidence="2 3" key="1">
    <citation type="journal article" date="2014" name="Int. J. Syst. Evol. Microbiol.">
        <title>Phaeodactylibacter xiamenensis gen. nov., sp. nov., a member of the family Saprospiraceae isolated from the marine alga Phaeodactylum tricornutum.</title>
        <authorList>
            <person name="Chen Z.Jr."/>
            <person name="Lei X."/>
            <person name="Lai Q."/>
            <person name="Li Y."/>
            <person name="Zhang B."/>
            <person name="Zhang J."/>
            <person name="Zhang H."/>
            <person name="Yang L."/>
            <person name="Zheng W."/>
            <person name="Tian Y."/>
            <person name="Yu Z."/>
            <person name="Xu H.Jr."/>
            <person name="Zheng T."/>
        </authorList>
    </citation>
    <scope>NUCLEOTIDE SEQUENCE [LARGE SCALE GENOMIC DNA]</scope>
    <source>
        <strain evidence="2 3">KD52</strain>
    </source>
</reference>
<evidence type="ECO:0000313" key="3">
    <source>
        <dbReference type="Proteomes" id="UP000029736"/>
    </source>
</evidence>
<dbReference type="PRINTS" id="PR00598">
    <property type="entry name" value="HTHMARR"/>
</dbReference>
<keyword evidence="3" id="KW-1185">Reference proteome</keyword>
<protein>
    <recommendedName>
        <fullName evidence="1">HTH marR-type domain-containing protein</fullName>
    </recommendedName>
</protein>
<dbReference type="GO" id="GO:0006950">
    <property type="term" value="P:response to stress"/>
    <property type="evidence" value="ECO:0007669"/>
    <property type="project" value="TreeGrafter"/>
</dbReference>
<evidence type="ECO:0000313" key="2">
    <source>
        <dbReference type="EMBL" id="KGE89610.1"/>
    </source>
</evidence>
<dbReference type="PANTHER" id="PTHR33164:SF43">
    <property type="entry name" value="HTH-TYPE TRANSCRIPTIONAL REPRESSOR YETL"/>
    <property type="match status" value="1"/>
</dbReference>
<dbReference type="InterPro" id="IPR036388">
    <property type="entry name" value="WH-like_DNA-bd_sf"/>
</dbReference>
<dbReference type="InterPro" id="IPR036390">
    <property type="entry name" value="WH_DNA-bd_sf"/>
</dbReference>
<dbReference type="GO" id="GO:0003700">
    <property type="term" value="F:DNA-binding transcription factor activity"/>
    <property type="evidence" value="ECO:0007669"/>
    <property type="project" value="InterPro"/>
</dbReference>
<proteinExistence type="predicted"/>